<dbReference type="PANTHER" id="PTHR43711">
    <property type="entry name" value="TWO-COMPONENT HISTIDINE KINASE"/>
    <property type="match status" value="1"/>
</dbReference>
<evidence type="ECO:0000259" key="9">
    <source>
        <dbReference type="PROSITE" id="PS50885"/>
    </source>
</evidence>
<dbReference type="CDD" id="cd06225">
    <property type="entry name" value="HAMP"/>
    <property type="match status" value="1"/>
</dbReference>
<evidence type="ECO:0000256" key="6">
    <source>
        <dbReference type="ARBA" id="ARBA00023012"/>
    </source>
</evidence>
<gene>
    <name evidence="10" type="ORF">METZ01_LOCUS303681</name>
</gene>
<dbReference type="PANTHER" id="PTHR43711:SF1">
    <property type="entry name" value="HISTIDINE KINASE 1"/>
    <property type="match status" value="1"/>
</dbReference>
<dbReference type="Gene3D" id="1.10.287.130">
    <property type="match status" value="1"/>
</dbReference>
<dbReference type="InterPro" id="IPR003661">
    <property type="entry name" value="HisK_dim/P_dom"/>
</dbReference>
<dbReference type="InterPro" id="IPR036097">
    <property type="entry name" value="HisK_dim/P_sf"/>
</dbReference>
<reference evidence="10" key="1">
    <citation type="submission" date="2018-05" db="EMBL/GenBank/DDBJ databases">
        <authorList>
            <person name="Lanie J.A."/>
            <person name="Ng W.-L."/>
            <person name="Kazmierczak K.M."/>
            <person name="Andrzejewski T.M."/>
            <person name="Davidsen T.M."/>
            <person name="Wayne K.J."/>
            <person name="Tettelin H."/>
            <person name="Glass J.I."/>
            <person name="Rusch D."/>
            <person name="Podicherti R."/>
            <person name="Tsui H.-C.T."/>
            <person name="Winkler M.E."/>
        </authorList>
    </citation>
    <scope>NUCLEOTIDE SEQUENCE</scope>
</reference>
<dbReference type="PROSITE" id="PS50109">
    <property type="entry name" value="HIS_KIN"/>
    <property type="match status" value="1"/>
</dbReference>
<dbReference type="PROSITE" id="PS50885">
    <property type="entry name" value="HAMP"/>
    <property type="match status" value="1"/>
</dbReference>
<dbReference type="Gene3D" id="6.10.340.10">
    <property type="match status" value="1"/>
</dbReference>
<dbReference type="FunFam" id="1.10.287.130:FF:000001">
    <property type="entry name" value="Two-component sensor histidine kinase"/>
    <property type="match status" value="1"/>
</dbReference>
<dbReference type="SMART" id="SM00388">
    <property type="entry name" value="HisKA"/>
    <property type="match status" value="1"/>
</dbReference>
<keyword evidence="3" id="KW-0597">Phosphoprotein</keyword>
<dbReference type="EC" id="2.7.13.3" evidence="2"/>
<dbReference type="SUPFAM" id="SSF55874">
    <property type="entry name" value="ATPase domain of HSP90 chaperone/DNA topoisomerase II/histidine kinase"/>
    <property type="match status" value="1"/>
</dbReference>
<dbReference type="EMBL" id="UINC01095053">
    <property type="protein sequence ID" value="SVC50827.1"/>
    <property type="molecule type" value="Genomic_DNA"/>
</dbReference>
<dbReference type="SMART" id="SM00387">
    <property type="entry name" value="HATPase_c"/>
    <property type="match status" value="1"/>
</dbReference>
<organism evidence="10">
    <name type="scientific">marine metagenome</name>
    <dbReference type="NCBI Taxonomy" id="408172"/>
    <lineage>
        <taxon>unclassified sequences</taxon>
        <taxon>metagenomes</taxon>
        <taxon>ecological metagenomes</taxon>
    </lineage>
</organism>
<dbReference type="GO" id="GO:0016020">
    <property type="term" value="C:membrane"/>
    <property type="evidence" value="ECO:0007669"/>
    <property type="project" value="InterPro"/>
</dbReference>
<evidence type="ECO:0000256" key="2">
    <source>
        <dbReference type="ARBA" id="ARBA00012438"/>
    </source>
</evidence>
<evidence type="ECO:0000259" key="8">
    <source>
        <dbReference type="PROSITE" id="PS50109"/>
    </source>
</evidence>
<evidence type="ECO:0000256" key="4">
    <source>
        <dbReference type="ARBA" id="ARBA00022679"/>
    </source>
</evidence>
<dbReference type="InterPro" id="IPR050736">
    <property type="entry name" value="Sensor_HK_Regulatory"/>
</dbReference>
<accession>A0A382MST4</accession>
<dbReference type="Pfam" id="PF02518">
    <property type="entry name" value="HATPase_c"/>
    <property type="match status" value="1"/>
</dbReference>
<dbReference type="CDD" id="cd00075">
    <property type="entry name" value="HATPase"/>
    <property type="match status" value="1"/>
</dbReference>
<sequence length="281" mass="30126">MASIWLSRSLSRPLVHVTGAARGIAGGDFAVRLPAPKEEDSDEIADLVRAINEMADNLERSRNLERQFLLSVSHDLRTPLTSIAGYAEALADGTADDSAAAGRIIGTEAERLNRLVRDLLDLARLEAHRFELDLVPLDLVESTRHAVEALSPTAGDVDLMADLPGVPVRATADADRWAQVVGNLVDNGLRHADTSLVVSLREEEGRAVLRVVDDGQGIFEADLPHIFERLYVARSTPTDRESGSGLGLAIVRELVDAMNGEVHAESPPGMGATLVVSLPLA</sequence>
<dbReference type="InterPro" id="IPR003594">
    <property type="entry name" value="HATPase_dom"/>
</dbReference>
<keyword evidence="6" id="KW-0902">Two-component regulatory system</keyword>
<dbReference type="InterPro" id="IPR003660">
    <property type="entry name" value="HAMP_dom"/>
</dbReference>
<dbReference type="GO" id="GO:0000155">
    <property type="term" value="F:phosphorelay sensor kinase activity"/>
    <property type="evidence" value="ECO:0007669"/>
    <property type="project" value="InterPro"/>
</dbReference>
<dbReference type="AlphaFoldDB" id="A0A382MST4"/>
<evidence type="ECO:0000313" key="10">
    <source>
        <dbReference type="EMBL" id="SVC50827.1"/>
    </source>
</evidence>
<keyword evidence="7" id="KW-0175">Coiled coil</keyword>
<comment type="catalytic activity">
    <reaction evidence="1">
        <text>ATP + protein L-histidine = ADP + protein N-phospho-L-histidine.</text>
        <dbReference type="EC" id="2.7.13.3"/>
    </reaction>
</comment>
<evidence type="ECO:0000256" key="1">
    <source>
        <dbReference type="ARBA" id="ARBA00000085"/>
    </source>
</evidence>
<proteinExistence type="predicted"/>
<keyword evidence="4" id="KW-0808">Transferase</keyword>
<dbReference type="SUPFAM" id="SSF158472">
    <property type="entry name" value="HAMP domain-like"/>
    <property type="match status" value="1"/>
</dbReference>
<dbReference type="InterPro" id="IPR036890">
    <property type="entry name" value="HATPase_C_sf"/>
</dbReference>
<name>A0A382MST4_9ZZZZ</name>
<dbReference type="InterPro" id="IPR004358">
    <property type="entry name" value="Sig_transdc_His_kin-like_C"/>
</dbReference>
<feature type="coiled-coil region" evidence="7">
    <location>
        <begin position="37"/>
        <end position="67"/>
    </location>
</feature>
<dbReference type="CDD" id="cd00082">
    <property type="entry name" value="HisKA"/>
    <property type="match status" value="1"/>
</dbReference>
<keyword evidence="5" id="KW-0418">Kinase</keyword>
<evidence type="ECO:0000256" key="5">
    <source>
        <dbReference type="ARBA" id="ARBA00022777"/>
    </source>
</evidence>
<protein>
    <recommendedName>
        <fullName evidence="2">histidine kinase</fullName>
        <ecNumber evidence="2">2.7.13.3</ecNumber>
    </recommendedName>
</protein>
<feature type="domain" description="HAMP" evidence="9">
    <location>
        <begin position="8"/>
        <end position="63"/>
    </location>
</feature>
<dbReference type="SUPFAM" id="SSF47384">
    <property type="entry name" value="Homodimeric domain of signal transducing histidine kinase"/>
    <property type="match status" value="1"/>
</dbReference>
<evidence type="ECO:0000256" key="3">
    <source>
        <dbReference type="ARBA" id="ARBA00022553"/>
    </source>
</evidence>
<dbReference type="PRINTS" id="PR00344">
    <property type="entry name" value="BCTRLSENSOR"/>
</dbReference>
<dbReference type="Pfam" id="PF00512">
    <property type="entry name" value="HisKA"/>
    <property type="match status" value="1"/>
</dbReference>
<evidence type="ECO:0000256" key="7">
    <source>
        <dbReference type="SAM" id="Coils"/>
    </source>
</evidence>
<dbReference type="InterPro" id="IPR005467">
    <property type="entry name" value="His_kinase_dom"/>
</dbReference>
<dbReference type="Pfam" id="PF00672">
    <property type="entry name" value="HAMP"/>
    <property type="match status" value="1"/>
</dbReference>
<dbReference type="Gene3D" id="3.30.565.10">
    <property type="entry name" value="Histidine kinase-like ATPase, C-terminal domain"/>
    <property type="match status" value="1"/>
</dbReference>
<feature type="domain" description="Histidine kinase" evidence="8">
    <location>
        <begin position="71"/>
        <end position="281"/>
    </location>
</feature>
<dbReference type="SMART" id="SM00304">
    <property type="entry name" value="HAMP"/>
    <property type="match status" value="1"/>
</dbReference>